<accession>A0A9W7AJE0</accession>
<comment type="caution">
    <text evidence="1">The sequence shown here is derived from an EMBL/GenBank/DDBJ whole genome shotgun (WGS) entry which is preliminary data.</text>
</comment>
<proteinExistence type="predicted"/>
<keyword evidence="2" id="KW-1185">Reference proteome</keyword>
<name>A0A9W7AJE0_9STRA</name>
<gene>
    <name evidence="1" type="ORF">TrRE_jg967</name>
</gene>
<evidence type="ECO:0000313" key="2">
    <source>
        <dbReference type="Proteomes" id="UP001165082"/>
    </source>
</evidence>
<organism evidence="1 2">
    <name type="scientific">Triparma retinervis</name>
    <dbReference type="NCBI Taxonomy" id="2557542"/>
    <lineage>
        <taxon>Eukaryota</taxon>
        <taxon>Sar</taxon>
        <taxon>Stramenopiles</taxon>
        <taxon>Ochrophyta</taxon>
        <taxon>Bolidophyceae</taxon>
        <taxon>Parmales</taxon>
        <taxon>Triparmaceae</taxon>
        <taxon>Triparma</taxon>
    </lineage>
</organism>
<dbReference type="Proteomes" id="UP001165082">
    <property type="component" value="Unassembled WGS sequence"/>
</dbReference>
<dbReference type="AlphaFoldDB" id="A0A9W7AJE0"/>
<sequence length="137" mass="15025">MTIDIPNKDKLIDSPQWRAFNDSFEEATGHPLQMLRLNDRVLLTNVPPSAWSQADSSSMTWDRFVNHGPTSAKINNIKSPARQPSLIDTGAEITLGDRNWLKVSCARSSEIATGAIGEESMKITYYSAATLVTSSLG</sequence>
<evidence type="ECO:0000313" key="1">
    <source>
        <dbReference type="EMBL" id="GMH68845.1"/>
    </source>
</evidence>
<feature type="non-terminal residue" evidence="1">
    <location>
        <position position="137"/>
    </location>
</feature>
<dbReference type="EMBL" id="BRXZ01002723">
    <property type="protein sequence ID" value="GMH68845.1"/>
    <property type="molecule type" value="Genomic_DNA"/>
</dbReference>
<protein>
    <submittedName>
        <fullName evidence="1">Uncharacterized protein</fullName>
    </submittedName>
</protein>
<reference evidence="1" key="1">
    <citation type="submission" date="2022-07" db="EMBL/GenBank/DDBJ databases">
        <title>Genome analysis of Parmales, a sister group of diatoms, reveals the evolutionary specialization of diatoms from phago-mixotrophs to photoautotrophs.</title>
        <authorList>
            <person name="Ban H."/>
            <person name="Sato S."/>
            <person name="Yoshikawa S."/>
            <person name="Kazumasa Y."/>
            <person name="Nakamura Y."/>
            <person name="Ichinomiya M."/>
            <person name="Saitoh K."/>
            <person name="Sato N."/>
            <person name="Blanc-Mathieu R."/>
            <person name="Endo H."/>
            <person name="Kuwata A."/>
            <person name="Ogata H."/>
        </authorList>
    </citation>
    <scope>NUCLEOTIDE SEQUENCE</scope>
</reference>